<evidence type="ECO:0000313" key="3">
    <source>
        <dbReference type="Proteomes" id="UP000253934"/>
    </source>
</evidence>
<protein>
    <submittedName>
        <fullName evidence="2">DUF1828 domain-containing protein</fullName>
    </submittedName>
</protein>
<evidence type="ECO:0000313" key="2">
    <source>
        <dbReference type="EMBL" id="RDB35218.1"/>
    </source>
</evidence>
<dbReference type="AlphaFoldDB" id="A0A369KMZ2"/>
<feature type="domain" description="DUF1828" evidence="1">
    <location>
        <begin position="33"/>
        <end position="122"/>
    </location>
</feature>
<dbReference type="InterPro" id="IPR014960">
    <property type="entry name" value="DUF1828"/>
</dbReference>
<proteinExistence type="predicted"/>
<gene>
    <name evidence="2" type="ORF">DCC88_11355</name>
</gene>
<name>A0A369KMZ2_9BACT</name>
<sequence length="256" mass="29238">MTVNLKEIKNNIICQNIIKSIEEAYKGHIRFETAFRYPDGSQIDIFLKKESQKNNLLLTDFGNTIGTLLDLQLKPFASPNRKKYSEDILKTLELQINGSCIEKKVTSLKDIESGIISVAQGCIRFSDLLFTRRLSTQSTFSETMEDFLSESSLEYETNHELGEQNLSIKVDYLIHGQKNDSAILNLSTGNTGNAKTISNEILRKWIDMQRLGRNHNRVKIFDDRYDVYKKEDLDRLGNFSTVIPFSDKNSILAIVA</sequence>
<reference evidence="2" key="1">
    <citation type="submission" date="2018-04" db="EMBL/GenBank/DDBJ databases">
        <title>Draft genome sequence of the Candidatus Spirobacillus cienkowskii, a pathogen of freshwater Daphnia species, reconstructed from hemolymph metagenomic reads.</title>
        <authorList>
            <person name="Bresciani L."/>
            <person name="Lemos L.N."/>
            <person name="Wale N."/>
            <person name="Lin J.Y."/>
            <person name="Fernandes G.R."/>
            <person name="Duffy M.A."/>
            <person name="Rodrigues J.M."/>
        </authorList>
    </citation>
    <scope>NUCLEOTIDE SEQUENCE [LARGE SCALE GENOMIC DNA]</scope>
    <source>
        <strain evidence="2">Binning01</strain>
    </source>
</reference>
<dbReference type="Proteomes" id="UP000253934">
    <property type="component" value="Unassembled WGS sequence"/>
</dbReference>
<evidence type="ECO:0000259" key="1">
    <source>
        <dbReference type="Pfam" id="PF08861"/>
    </source>
</evidence>
<accession>A0A369KMZ2</accession>
<dbReference type="Pfam" id="PF08861">
    <property type="entry name" value="DUF1828"/>
    <property type="match status" value="1"/>
</dbReference>
<comment type="caution">
    <text evidence="2">The sequence shown here is derived from an EMBL/GenBank/DDBJ whole genome shotgun (WGS) entry which is preliminary data.</text>
</comment>
<keyword evidence="3" id="KW-1185">Reference proteome</keyword>
<organism evidence="2 3">
    <name type="scientific">Spirobacillus cienkowskii</name>
    <dbReference type="NCBI Taxonomy" id="495820"/>
    <lineage>
        <taxon>Bacteria</taxon>
        <taxon>Pseudomonadati</taxon>
        <taxon>Bdellovibrionota</taxon>
        <taxon>Oligoflexia</taxon>
        <taxon>Silvanigrellales</taxon>
        <taxon>Spirobacillus</taxon>
    </lineage>
</organism>
<dbReference type="EMBL" id="QOVW01000096">
    <property type="protein sequence ID" value="RDB35218.1"/>
    <property type="molecule type" value="Genomic_DNA"/>
</dbReference>